<dbReference type="InterPro" id="IPR003593">
    <property type="entry name" value="AAA+_ATPase"/>
</dbReference>
<dbReference type="PROSITE" id="PS00211">
    <property type="entry name" value="ABC_TRANSPORTER_1"/>
    <property type="match status" value="1"/>
</dbReference>
<dbReference type="Pfam" id="PF00005">
    <property type="entry name" value="ABC_tran"/>
    <property type="match status" value="1"/>
</dbReference>
<keyword evidence="6" id="KW-0067">ATP-binding</keyword>
<dbReference type="OrthoDB" id="9806285at2"/>
<evidence type="ECO:0000256" key="3">
    <source>
        <dbReference type="ARBA" id="ARBA00022448"/>
    </source>
</evidence>
<evidence type="ECO:0000313" key="10">
    <source>
        <dbReference type="Proteomes" id="UP000294919"/>
    </source>
</evidence>
<keyword evidence="10" id="KW-1185">Reference proteome</keyword>
<dbReference type="PROSITE" id="PS50893">
    <property type="entry name" value="ABC_TRANSPORTER_2"/>
    <property type="match status" value="1"/>
</dbReference>
<evidence type="ECO:0000256" key="2">
    <source>
        <dbReference type="ARBA" id="ARBA00005417"/>
    </source>
</evidence>
<comment type="caution">
    <text evidence="9">The sequence shown here is derived from an EMBL/GenBank/DDBJ whole genome shotgun (WGS) entry which is preliminary data.</text>
</comment>
<reference evidence="9 10" key="1">
    <citation type="submission" date="2019-03" db="EMBL/GenBank/DDBJ databases">
        <title>Genomic Encyclopedia of Type Strains, Phase IV (KMG-IV): sequencing the most valuable type-strain genomes for metagenomic binning, comparative biology and taxonomic classification.</title>
        <authorList>
            <person name="Goeker M."/>
        </authorList>
    </citation>
    <scope>NUCLEOTIDE SEQUENCE [LARGE SCALE GENOMIC DNA]</scope>
    <source>
        <strain evidence="9 10">DSM 102940</strain>
    </source>
</reference>
<protein>
    <submittedName>
        <fullName evidence="9">ABC-type dipeptide/oligopeptide/nickel transport system ATPase component</fullName>
    </submittedName>
</protein>
<gene>
    <name evidence="9" type="ORF">EV214_10722</name>
</gene>
<keyword evidence="3" id="KW-0813">Transport</keyword>
<dbReference type="InterPro" id="IPR050388">
    <property type="entry name" value="ABC_Ni/Peptide_Import"/>
</dbReference>
<evidence type="ECO:0000256" key="6">
    <source>
        <dbReference type="ARBA" id="ARBA00022840"/>
    </source>
</evidence>
<name>A0A4R2KZP6_9FIRM</name>
<dbReference type="InterPro" id="IPR027417">
    <property type="entry name" value="P-loop_NTPase"/>
</dbReference>
<keyword evidence="7" id="KW-0472">Membrane</keyword>
<keyword evidence="4" id="KW-1003">Cell membrane</keyword>
<dbReference type="InterPro" id="IPR017871">
    <property type="entry name" value="ABC_transporter-like_CS"/>
</dbReference>
<accession>A0A4R2KZP6</accession>
<comment type="subcellular location">
    <subcellularLocation>
        <location evidence="1">Cell membrane</location>
        <topology evidence="1">Peripheral membrane protein</topology>
    </subcellularLocation>
</comment>
<evidence type="ECO:0000256" key="4">
    <source>
        <dbReference type="ARBA" id="ARBA00022475"/>
    </source>
</evidence>
<proteinExistence type="inferred from homology"/>
<dbReference type="InterPro" id="IPR003439">
    <property type="entry name" value="ABC_transporter-like_ATP-bd"/>
</dbReference>
<feature type="domain" description="ABC transporter" evidence="8">
    <location>
        <begin position="5"/>
        <end position="252"/>
    </location>
</feature>
<dbReference type="RefSeq" id="WP_132244129.1">
    <property type="nucleotide sequence ID" value="NZ_SLWV01000007.1"/>
</dbReference>
<dbReference type="SMART" id="SM00382">
    <property type="entry name" value="AAA"/>
    <property type="match status" value="1"/>
</dbReference>
<dbReference type="GO" id="GO:0016887">
    <property type="term" value="F:ATP hydrolysis activity"/>
    <property type="evidence" value="ECO:0007669"/>
    <property type="project" value="InterPro"/>
</dbReference>
<dbReference type="Gene3D" id="3.40.50.300">
    <property type="entry name" value="P-loop containing nucleotide triphosphate hydrolases"/>
    <property type="match status" value="1"/>
</dbReference>
<evidence type="ECO:0000259" key="8">
    <source>
        <dbReference type="PROSITE" id="PS50893"/>
    </source>
</evidence>
<comment type="similarity">
    <text evidence="2">Belongs to the ABC transporter superfamily.</text>
</comment>
<organism evidence="9 10">
    <name type="scientific">Marinisporobacter balticus</name>
    <dbReference type="NCBI Taxonomy" id="2018667"/>
    <lineage>
        <taxon>Bacteria</taxon>
        <taxon>Bacillati</taxon>
        <taxon>Bacillota</taxon>
        <taxon>Clostridia</taxon>
        <taxon>Peptostreptococcales</taxon>
        <taxon>Thermotaleaceae</taxon>
        <taxon>Marinisporobacter</taxon>
    </lineage>
</organism>
<dbReference type="CDD" id="cd03257">
    <property type="entry name" value="ABC_NikE_OppD_transporters"/>
    <property type="match status" value="1"/>
</dbReference>
<dbReference type="GO" id="GO:0005524">
    <property type="term" value="F:ATP binding"/>
    <property type="evidence" value="ECO:0007669"/>
    <property type="project" value="UniProtKB-KW"/>
</dbReference>
<dbReference type="SUPFAM" id="SSF52540">
    <property type="entry name" value="P-loop containing nucleoside triphosphate hydrolases"/>
    <property type="match status" value="1"/>
</dbReference>
<dbReference type="PANTHER" id="PTHR43297">
    <property type="entry name" value="OLIGOPEPTIDE TRANSPORT ATP-BINDING PROTEIN APPD"/>
    <property type="match status" value="1"/>
</dbReference>
<evidence type="ECO:0000256" key="7">
    <source>
        <dbReference type="ARBA" id="ARBA00023136"/>
    </source>
</evidence>
<dbReference type="GO" id="GO:0005886">
    <property type="term" value="C:plasma membrane"/>
    <property type="evidence" value="ECO:0007669"/>
    <property type="project" value="UniProtKB-SubCell"/>
</dbReference>
<evidence type="ECO:0000313" key="9">
    <source>
        <dbReference type="EMBL" id="TCO76866.1"/>
    </source>
</evidence>
<evidence type="ECO:0000256" key="1">
    <source>
        <dbReference type="ARBA" id="ARBA00004202"/>
    </source>
</evidence>
<evidence type="ECO:0000256" key="5">
    <source>
        <dbReference type="ARBA" id="ARBA00022741"/>
    </source>
</evidence>
<dbReference type="Proteomes" id="UP000294919">
    <property type="component" value="Unassembled WGS sequence"/>
</dbReference>
<sequence length="261" mass="29219">MCKLLEIKSLTVRYDGEGDVIKNINMDVGYKEIIGIVGESGSGKTTLIRTIINLLAPSSEVVSGDIIFEDKNIRKYNKEAWRKLRNNEIAMIFQNPGAYLNPIIKIGKQFVESIRNHRDISKAEAIIQAKAILEKMHLDDSDRIMNAYPFQLSGGMKQRVAIAMALAMKPKLILADEPTSALDVKTQAQIVNELISLRNNFDTSIIIVTHNIGVAAYMSDRIIVMNQGEIVENDTKKEVITQPKMEYTKQLLAAIPELKGF</sequence>
<dbReference type="EMBL" id="SLWV01000007">
    <property type="protein sequence ID" value="TCO76866.1"/>
    <property type="molecule type" value="Genomic_DNA"/>
</dbReference>
<keyword evidence="5" id="KW-0547">Nucleotide-binding</keyword>
<dbReference type="AlphaFoldDB" id="A0A4R2KZP6"/>
<dbReference type="PANTHER" id="PTHR43297:SF2">
    <property type="entry name" value="DIPEPTIDE TRANSPORT ATP-BINDING PROTEIN DPPD"/>
    <property type="match status" value="1"/>
</dbReference>